<dbReference type="EMBL" id="BMAU01021431">
    <property type="protein sequence ID" value="GFY35338.1"/>
    <property type="molecule type" value="Genomic_DNA"/>
</dbReference>
<gene>
    <name evidence="1" type="ORF">TNCV_796901</name>
</gene>
<reference evidence="1" key="1">
    <citation type="submission" date="2020-08" db="EMBL/GenBank/DDBJ databases">
        <title>Multicomponent nature underlies the extraordinary mechanical properties of spider dragline silk.</title>
        <authorList>
            <person name="Kono N."/>
            <person name="Nakamura H."/>
            <person name="Mori M."/>
            <person name="Yoshida Y."/>
            <person name="Ohtoshi R."/>
            <person name="Malay A.D."/>
            <person name="Moran D.A.P."/>
            <person name="Tomita M."/>
            <person name="Numata K."/>
            <person name="Arakawa K."/>
        </authorList>
    </citation>
    <scope>NUCLEOTIDE SEQUENCE</scope>
</reference>
<evidence type="ECO:0000313" key="2">
    <source>
        <dbReference type="Proteomes" id="UP000887159"/>
    </source>
</evidence>
<organism evidence="1 2">
    <name type="scientific">Trichonephila clavipes</name>
    <name type="common">Golden silk orbweaver</name>
    <name type="synonym">Nephila clavipes</name>
    <dbReference type="NCBI Taxonomy" id="2585209"/>
    <lineage>
        <taxon>Eukaryota</taxon>
        <taxon>Metazoa</taxon>
        <taxon>Ecdysozoa</taxon>
        <taxon>Arthropoda</taxon>
        <taxon>Chelicerata</taxon>
        <taxon>Arachnida</taxon>
        <taxon>Araneae</taxon>
        <taxon>Araneomorphae</taxon>
        <taxon>Entelegynae</taxon>
        <taxon>Araneoidea</taxon>
        <taxon>Nephilidae</taxon>
        <taxon>Trichonephila</taxon>
    </lineage>
</organism>
<dbReference type="Proteomes" id="UP000887159">
    <property type="component" value="Unassembled WGS sequence"/>
</dbReference>
<keyword evidence="2" id="KW-1185">Reference proteome</keyword>
<proteinExistence type="predicted"/>
<dbReference type="AlphaFoldDB" id="A0A8X6WHU1"/>
<comment type="caution">
    <text evidence="1">The sequence shown here is derived from an EMBL/GenBank/DDBJ whole genome shotgun (WGS) entry which is preliminary data.</text>
</comment>
<protein>
    <submittedName>
        <fullName evidence="1">Uncharacterized protein</fullName>
    </submittedName>
</protein>
<name>A0A8X6WHU1_TRICX</name>
<sequence>MVANDAKMNAKNDANLALPPRFRQVLIESPLNLSVVCWEEKNKVTLKSQSRIAKPLSCLYFLLSFVGHSDPEVEYNSLLVLKTLAFAITRTAEIISPSRLGKREKSPLVLRAPAPTIFQSMGHKFCMRLSDFILTPLVRANNDPALLISPLTRVCVQHPEAIIRPGILSPSVLLRLSLAPVHSIQIGYVNRIEEPDIKRLYLVAPFLLSAWSIRHL</sequence>
<accession>A0A8X6WHU1</accession>
<evidence type="ECO:0000313" key="1">
    <source>
        <dbReference type="EMBL" id="GFY35338.1"/>
    </source>
</evidence>